<evidence type="ECO:0000313" key="11">
    <source>
        <dbReference type="Proteomes" id="UP000748025"/>
    </source>
</evidence>
<keyword evidence="5" id="KW-0496">Mitochondrion</keyword>
<dbReference type="AlphaFoldDB" id="A0A9P7NDN2"/>
<keyword evidence="4" id="KW-0805">Transcription regulation</keyword>
<keyword evidence="6" id="KW-0804">Transcription</keyword>
<organism evidence="10 11">
    <name type="scientific">Claviceps pusilla</name>
    <dbReference type="NCBI Taxonomy" id="123648"/>
    <lineage>
        <taxon>Eukaryota</taxon>
        <taxon>Fungi</taxon>
        <taxon>Dikarya</taxon>
        <taxon>Ascomycota</taxon>
        <taxon>Pezizomycotina</taxon>
        <taxon>Sordariomycetes</taxon>
        <taxon>Hypocreomycetidae</taxon>
        <taxon>Hypocreales</taxon>
        <taxon>Clavicipitaceae</taxon>
        <taxon>Claviceps</taxon>
    </lineage>
</organism>
<keyword evidence="11" id="KW-1185">Reference proteome</keyword>
<reference evidence="10" key="1">
    <citation type="journal article" date="2020" name="bioRxiv">
        <title>Whole genome comparisons of ergot fungi reveals the divergence and evolution of species within the genus Claviceps are the result of varying mechanisms driving genome evolution and host range expansion.</title>
        <authorList>
            <person name="Wyka S.A."/>
            <person name="Mondo S.J."/>
            <person name="Liu M."/>
            <person name="Dettman J."/>
            <person name="Nalam V."/>
            <person name="Broders K.D."/>
        </authorList>
    </citation>
    <scope>NUCLEOTIDE SEQUENCE</scope>
    <source>
        <strain evidence="10">CCC 602</strain>
    </source>
</reference>
<dbReference type="InterPro" id="IPR024629">
    <property type="entry name" value="Ribosomal_mL67"/>
</dbReference>
<evidence type="ECO:0000256" key="2">
    <source>
        <dbReference type="ARBA" id="ARBA00010741"/>
    </source>
</evidence>
<dbReference type="Pfam" id="PF12829">
    <property type="entry name" value="Mhr1"/>
    <property type="match status" value="1"/>
</dbReference>
<protein>
    <recommendedName>
        <fullName evidence="8">Large ribosomal subunit protein mL67</fullName>
    </recommendedName>
</protein>
<evidence type="ECO:0000256" key="5">
    <source>
        <dbReference type="ARBA" id="ARBA00023128"/>
    </source>
</evidence>
<sequence>MLMSHVATTSRRAKAGSSEQRLATMNTPIRPQIGQWSRFMGTCMRQAHTTARQAPEDHGEKIWVFSHRRSDQIVYSFESKLNAFHALKQLPFNGKKTKPAKIRKDYWSPMAMIQFPKGRGEVGRSVYQRLRELKHLHEVAWTDEFRYKRPEEFTSADKKRIAEEKANGKEYRPVRSKAERGIALNAQKTNSVADMAAVLAGKGNGNKIRAGSSAKGAEPELVPVSVSWANDHDREYAEAWSTNVTHELLKQEAGETPLPENL</sequence>
<evidence type="ECO:0000256" key="4">
    <source>
        <dbReference type="ARBA" id="ARBA00023015"/>
    </source>
</evidence>
<evidence type="ECO:0000256" key="1">
    <source>
        <dbReference type="ARBA" id="ARBA00004173"/>
    </source>
</evidence>
<keyword evidence="7" id="KW-0687">Ribonucleoprotein</keyword>
<dbReference type="GO" id="GO:0000150">
    <property type="term" value="F:DNA strand exchange activity"/>
    <property type="evidence" value="ECO:0007669"/>
    <property type="project" value="InterPro"/>
</dbReference>
<comment type="subcellular location">
    <subcellularLocation>
        <location evidence="1">Mitochondrion</location>
    </subcellularLocation>
</comment>
<dbReference type="Proteomes" id="UP000748025">
    <property type="component" value="Unassembled WGS sequence"/>
</dbReference>
<feature type="compositionally biased region" description="Polar residues" evidence="9">
    <location>
        <begin position="1"/>
        <end position="10"/>
    </location>
</feature>
<dbReference type="EMBL" id="SRPW01000824">
    <property type="protein sequence ID" value="KAG6011810.1"/>
    <property type="molecule type" value="Genomic_DNA"/>
</dbReference>
<dbReference type="GO" id="GO:0003697">
    <property type="term" value="F:single-stranded DNA binding"/>
    <property type="evidence" value="ECO:0007669"/>
    <property type="project" value="InterPro"/>
</dbReference>
<evidence type="ECO:0000256" key="3">
    <source>
        <dbReference type="ARBA" id="ARBA00022980"/>
    </source>
</evidence>
<keyword evidence="3" id="KW-0689">Ribosomal protein</keyword>
<dbReference type="GO" id="GO:1990904">
    <property type="term" value="C:ribonucleoprotein complex"/>
    <property type="evidence" value="ECO:0007669"/>
    <property type="project" value="UniProtKB-KW"/>
</dbReference>
<feature type="region of interest" description="Disordered" evidence="9">
    <location>
        <begin position="1"/>
        <end position="21"/>
    </location>
</feature>
<dbReference type="PANTHER" id="PTHR28184">
    <property type="entry name" value="MITOCHONDRIAL HOMOLOGOUS RECOMBINATION PROTEIN 1"/>
    <property type="match status" value="1"/>
</dbReference>
<dbReference type="GO" id="GO:0005739">
    <property type="term" value="C:mitochondrion"/>
    <property type="evidence" value="ECO:0007669"/>
    <property type="project" value="UniProtKB-SubCell"/>
</dbReference>
<proteinExistence type="inferred from homology"/>
<name>A0A9P7NDN2_9HYPO</name>
<evidence type="ECO:0000256" key="6">
    <source>
        <dbReference type="ARBA" id="ARBA00023163"/>
    </source>
</evidence>
<dbReference type="PANTHER" id="PTHR28184:SF1">
    <property type="entry name" value="LARGE RIBOSOMAL SUBUNIT PROTEIN ML67"/>
    <property type="match status" value="1"/>
</dbReference>
<evidence type="ECO:0000256" key="9">
    <source>
        <dbReference type="SAM" id="MobiDB-lite"/>
    </source>
</evidence>
<dbReference type="GO" id="GO:0003735">
    <property type="term" value="F:structural constituent of ribosome"/>
    <property type="evidence" value="ECO:0007669"/>
    <property type="project" value="TreeGrafter"/>
</dbReference>
<evidence type="ECO:0000256" key="7">
    <source>
        <dbReference type="ARBA" id="ARBA00023274"/>
    </source>
</evidence>
<evidence type="ECO:0000256" key="8">
    <source>
        <dbReference type="ARBA" id="ARBA00035185"/>
    </source>
</evidence>
<comment type="similarity">
    <text evidence="2">Belongs to the mitochondrion-specific ribosomal protein mL67 family.</text>
</comment>
<accession>A0A9P7NDN2</accession>
<comment type="caution">
    <text evidence="10">The sequence shown here is derived from an EMBL/GenBank/DDBJ whole genome shotgun (WGS) entry which is preliminary data.</text>
</comment>
<evidence type="ECO:0000313" key="10">
    <source>
        <dbReference type="EMBL" id="KAG6011810.1"/>
    </source>
</evidence>
<dbReference type="OrthoDB" id="5333655at2759"/>
<dbReference type="GO" id="GO:0005840">
    <property type="term" value="C:ribosome"/>
    <property type="evidence" value="ECO:0007669"/>
    <property type="project" value="UniProtKB-KW"/>
</dbReference>
<gene>
    <name evidence="10" type="ORF">E4U43_008112</name>
</gene>